<reference evidence="2" key="2">
    <citation type="journal article" date="2021" name="PeerJ">
        <title>Extensive microbial diversity within the chicken gut microbiome revealed by metagenomics and culture.</title>
        <authorList>
            <person name="Gilroy R."/>
            <person name="Ravi A."/>
            <person name="Getino M."/>
            <person name="Pursley I."/>
            <person name="Horton D.L."/>
            <person name="Alikhan N.F."/>
            <person name="Baker D."/>
            <person name="Gharbi K."/>
            <person name="Hall N."/>
            <person name="Watson M."/>
            <person name="Adriaenssens E.M."/>
            <person name="Foster-Nyarko E."/>
            <person name="Jarju S."/>
            <person name="Secka A."/>
            <person name="Antonio M."/>
            <person name="Oren A."/>
            <person name="Chaudhuri R.R."/>
            <person name="La Ragione R."/>
            <person name="Hildebrand F."/>
            <person name="Pallen M.J."/>
        </authorList>
    </citation>
    <scope>NUCLEOTIDE SEQUENCE</scope>
    <source>
        <strain evidence="2">CHK152-2994</strain>
    </source>
</reference>
<accession>A0A9D1FXR1</accession>
<organism evidence="2 3">
    <name type="scientific">Candidatus Scatenecus faecavium</name>
    <dbReference type="NCBI Taxonomy" id="2840915"/>
    <lineage>
        <taxon>Bacteria</taxon>
        <taxon>Candidatus Scatenecus</taxon>
    </lineage>
</organism>
<keyword evidence="1" id="KW-0732">Signal</keyword>
<sequence>MKKRFILTLIFSLALAGLQTEPAQAGFVGSYKARISANREIKNTQQEIKEVFVKQDKFTNAHDLDKLSDLYSESFVNNDGFDKKLYFKLIKDTWETYPEIQYDTLIRDIQIDGDYASVQTYETALAVTHEQSEKVDAYGELRSNANSIYYLKKSGKKWQIVSEQVLSEKSQLKYGDARFIKMDLNAPRVINAGEEYSAELSIALADDESGIASIDKQLVIHPLDKPEEAFRAIGADSELERIFTANKKNINEYATASIGIAKSEPYDENHSKVYMSGIAFLMSRVNVIPQNNFIKEEDENAQKTK</sequence>
<dbReference type="EMBL" id="DVJO01000218">
    <property type="protein sequence ID" value="HIS83910.1"/>
    <property type="molecule type" value="Genomic_DNA"/>
</dbReference>
<feature type="chain" id="PRO_5039654554" evidence="1">
    <location>
        <begin position="26"/>
        <end position="305"/>
    </location>
</feature>
<evidence type="ECO:0000313" key="2">
    <source>
        <dbReference type="EMBL" id="HIS83910.1"/>
    </source>
</evidence>
<feature type="signal peptide" evidence="1">
    <location>
        <begin position="1"/>
        <end position="25"/>
    </location>
</feature>
<dbReference type="InterPro" id="IPR032710">
    <property type="entry name" value="NTF2-like_dom_sf"/>
</dbReference>
<name>A0A9D1FXR1_9BACT</name>
<dbReference type="AlphaFoldDB" id="A0A9D1FXR1"/>
<protein>
    <submittedName>
        <fullName evidence="2">Nuclear transport factor 2 family protein</fullName>
    </submittedName>
</protein>
<dbReference type="SUPFAM" id="SSF54427">
    <property type="entry name" value="NTF2-like"/>
    <property type="match status" value="1"/>
</dbReference>
<reference evidence="2" key="1">
    <citation type="submission" date="2020-10" db="EMBL/GenBank/DDBJ databases">
        <authorList>
            <person name="Gilroy R."/>
        </authorList>
    </citation>
    <scope>NUCLEOTIDE SEQUENCE</scope>
    <source>
        <strain evidence="2">CHK152-2994</strain>
    </source>
</reference>
<proteinExistence type="predicted"/>
<comment type="caution">
    <text evidence="2">The sequence shown here is derived from an EMBL/GenBank/DDBJ whole genome shotgun (WGS) entry which is preliminary data.</text>
</comment>
<evidence type="ECO:0000256" key="1">
    <source>
        <dbReference type="SAM" id="SignalP"/>
    </source>
</evidence>
<evidence type="ECO:0000313" key="3">
    <source>
        <dbReference type="Proteomes" id="UP000824139"/>
    </source>
</evidence>
<gene>
    <name evidence="2" type="ORF">IAD41_09935</name>
</gene>
<dbReference type="Gene3D" id="3.10.450.50">
    <property type="match status" value="1"/>
</dbReference>
<dbReference type="Proteomes" id="UP000824139">
    <property type="component" value="Unassembled WGS sequence"/>
</dbReference>